<dbReference type="GO" id="GO:0036431">
    <property type="term" value="F:dCMP kinase activity"/>
    <property type="evidence" value="ECO:0007669"/>
    <property type="project" value="InterPro"/>
</dbReference>
<keyword evidence="4 8" id="KW-0418">Kinase</keyword>
<dbReference type="InterPro" id="IPR027417">
    <property type="entry name" value="P-loop_NTPase"/>
</dbReference>
<evidence type="ECO:0000259" key="9">
    <source>
        <dbReference type="Pfam" id="PF02224"/>
    </source>
</evidence>
<keyword evidence="2 8" id="KW-0808">Transferase</keyword>
<sequence length="219" mass="24309">MVVTIDGPAGAGKSSAARELARRLGFRFLDTGSMYRAVTLAAVERGIDLADSDALVEVAEQVEISLDEDRVLLDGRDVTRAIRTLEITSATKFAADCPRVRARLVDQQRRVAEGMDVVTEGRDQATVVFPDAECKIFLTASEEVRAERRYLDLVGRGEHVTREEVLDKQRVRDNGDCTRAVGKLYKADDAIEFTTDGLTREEVVDHLMKIVEKRRAGEV</sequence>
<dbReference type="NCBIfam" id="TIGR00017">
    <property type="entry name" value="cmk"/>
    <property type="match status" value="1"/>
</dbReference>
<organism evidence="10 11">
    <name type="scientific">Botrimarina mediterranea</name>
    <dbReference type="NCBI Taxonomy" id="2528022"/>
    <lineage>
        <taxon>Bacteria</taxon>
        <taxon>Pseudomonadati</taxon>
        <taxon>Planctomycetota</taxon>
        <taxon>Planctomycetia</taxon>
        <taxon>Pirellulales</taxon>
        <taxon>Lacipirellulaceae</taxon>
        <taxon>Botrimarina</taxon>
    </lineage>
</organism>
<dbReference type="SUPFAM" id="SSF52540">
    <property type="entry name" value="P-loop containing nucleoside triphosphate hydrolases"/>
    <property type="match status" value="1"/>
</dbReference>
<dbReference type="InterPro" id="IPR011994">
    <property type="entry name" value="Cytidylate_kinase_dom"/>
</dbReference>
<feature type="binding site" evidence="8">
    <location>
        <begin position="7"/>
        <end position="15"/>
    </location>
    <ligand>
        <name>ATP</name>
        <dbReference type="ChEBI" id="CHEBI:30616"/>
    </ligand>
</feature>
<comment type="similarity">
    <text evidence="1 8">Belongs to the cytidylate kinase family. Type 1 subfamily.</text>
</comment>
<dbReference type="Gene3D" id="3.40.50.300">
    <property type="entry name" value="P-loop containing nucleotide triphosphate hydrolases"/>
    <property type="match status" value="1"/>
</dbReference>
<evidence type="ECO:0000313" key="11">
    <source>
        <dbReference type="Proteomes" id="UP000316426"/>
    </source>
</evidence>
<evidence type="ECO:0000256" key="2">
    <source>
        <dbReference type="ARBA" id="ARBA00022679"/>
    </source>
</evidence>
<evidence type="ECO:0000256" key="7">
    <source>
        <dbReference type="ARBA" id="ARBA00048478"/>
    </source>
</evidence>
<dbReference type="AlphaFoldDB" id="A0A518K5F2"/>
<dbReference type="CDD" id="cd02020">
    <property type="entry name" value="CMPK"/>
    <property type="match status" value="1"/>
</dbReference>
<keyword evidence="5 8" id="KW-0067">ATP-binding</keyword>
<evidence type="ECO:0000256" key="1">
    <source>
        <dbReference type="ARBA" id="ARBA00009427"/>
    </source>
</evidence>
<evidence type="ECO:0000256" key="6">
    <source>
        <dbReference type="ARBA" id="ARBA00047615"/>
    </source>
</evidence>
<reference evidence="10 11" key="1">
    <citation type="submission" date="2019-02" db="EMBL/GenBank/DDBJ databases">
        <title>Deep-cultivation of Planctomycetes and their phenomic and genomic characterization uncovers novel biology.</title>
        <authorList>
            <person name="Wiegand S."/>
            <person name="Jogler M."/>
            <person name="Boedeker C."/>
            <person name="Pinto D."/>
            <person name="Vollmers J."/>
            <person name="Rivas-Marin E."/>
            <person name="Kohn T."/>
            <person name="Peeters S.H."/>
            <person name="Heuer A."/>
            <person name="Rast P."/>
            <person name="Oberbeckmann S."/>
            <person name="Bunk B."/>
            <person name="Jeske O."/>
            <person name="Meyerdierks A."/>
            <person name="Storesund J.E."/>
            <person name="Kallscheuer N."/>
            <person name="Luecker S."/>
            <person name="Lage O.M."/>
            <person name="Pohl T."/>
            <person name="Merkel B.J."/>
            <person name="Hornburger P."/>
            <person name="Mueller R.-W."/>
            <person name="Bruemmer F."/>
            <person name="Labrenz M."/>
            <person name="Spormann A.M."/>
            <person name="Op den Camp H."/>
            <person name="Overmann J."/>
            <person name="Amann R."/>
            <person name="Jetten M.S.M."/>
            <person name="Mascher T."/>
            <person name="Medema M.H."/>
            <person name="Devos D.P."/>
            <person name="Kaster A.-K."/>
            <person name="Ovreas L."/>
            <person name="Rohde M."/>
            <person name="Galperin M.Y."/>
            <person name="Jogler C."/>
        </authorList>
    </citation>
    <scope>NUCLEOTIDE SEQUENCE [LARGE SCALE GENOMIC DNA]</scope>
    <source>
        <strain evidence="10 11">Spa11</strain>
    </source>
</reference>
<proteinExistence type="inferred from homology"/>
<dbReference type="GO" id="GO:0036430">
    <property type="term" value="F:CMP kinase activity"/>
    <property type="evidence" value="ECO:0007669"/>
    <property type="project" value="RHEA"/>
</dbReference>
<gene>
    <name evidence="8 10" type="primary">cmk</name>
    <name evidence="10" type="ORF">Spa11_11920</name>
</gene>
<dbReference type="InterPro" id="IPR003136">
    <property type="entry name" value="Cytidylate_kin"/>
</dbReference>
<protein>
    <recommendedName>
        <fullName evidence="8">Cytidylate kinase</fullName>
        <shortName evidence="8">CK</shortName>
        <ecNumber evidence="8">2.7.4.25</ecNumber>
    </recommendedName>
    <alternativeName>
        <fullName evidence="8">Cytidine monophosphate kinase</fullName>
        <shortName evidence="8">CMP kinase</shortName>
    </alternativeName>
</protein>
<keyword evidence="8" id="KW-0963">Cytoplasm</keyword>
<feature type="domain" description="Cytidylate kinase" evidence="9">
    <location>
        <begin position="3"/>
        <end position="212"/>
    </location>
</feature>
<dbReference type="Pfam" id="PF02224">
    <property type="entry name" value="Cytidylate_kin"/>
    <property type="match status" value="1"/>
</dbReference>
<comment type="catalytic activity">
    <reaction evidence="6 8">
        <text>dCMP + ATP = dCDP + ADP</text>
        <dbReference type="Rhea" id="RHEA:25094"/>
        <dbReference type="ChEBI" id="CHEBI:30616"/>
        <dbReference type="ChEBI" id="CHEBI:57566"/>
        <dbReference type="ChEBI" id="CHEBI:58593"/>
        <dbReference type="ChEBI" id="CHEBI:456216"/>
        <dbReference type="EC" id="2.7.4.25"/>
    </reaction>
</comment>
<evidence type="ECO:0000256" key="5">
    <source>
        <dbReference type="ARBA" id="ARBA00022840"/>
    </source>
</evidence>
<evidence type="ECO:0000256" key="3">
    <source>
        <dbReference type="ARBA" id="ARBA00022741"/>
    </source>
</evidence>
<dbReference type="PANTHER" id="PTHR21299:SF2">
    <property type="entry name" value="CYTIDYLATE KINASE"/>
    <property type="match status" value="1"/>
</dbReference>
<dbReference type="KEGG" id="bmei:Spa11_11920"/>
<dbReference type="GO" id="GO:0006220">
    <property type="term" value="P:pyrimidine nucleotide metabolic process"/>
    <property type="evidence" value="ECO:0007669"/>
    <property type="project" value="UniProtKB-UniRule"/>
</dbReference>
<dbReference type="HAMAP" id="MF_00238">
    <property type="entry name" value="Cytidyl_kinase_type1"/>
    <property type="match status" value="1"/>
</dbReference>
<comment type="subcellular location">
    <subcellularLocation>
        <location evidence="8">Cytoplasm</location>
    </subcellularLocation>
</comment>
<evidence type="ECO:0000256" key="4">
    <source>
        <dbReference type="ARBA" id="ARBA00022777"/>
    </source>
</evidence>
<keyword evidence="11" id="KW-1185">Reference proteome</keyword>
<dbReference type="Proteomes" id="UP000316426">
    <property type="component" value="Chromosome"/>
</dbReference>
<keyword evidence="3 8" id="KW-0547">Nucleotide-binding</keyword>
<evidence type="ECO:0000313" key="10">
    <source>
        <dbReference type="EMBL" id="QDV73005.1"/>
    </source>
</evidence>
<dbReference type="CDD" id="cd02019">
    <property type="entry name" value="NK"/>
    <property type="match status" value="1"/>
</dbReference>
<evidence type="ECO:0000256" key="8">
    <source>
        <dbReference type="HAMAP-Rule" id="MF_00238"/>
    </source>
</evidence>
<name>A0A518K5F2_9BACT</name>
<dbReference type="GO" id="GO:0005829">
    <property type="term" value="C:cytosol"/>
    <property type="evidence" value="ECO:0007669"/>
    <property type="project" value="TreeGrafter"/>
</dbReference>
<dbReference type="EMBL" id="CP036349">
    <property type="protein sequence ID" value="QDV73005.1"/>
    <property type="molecule type" value="Genomic_DNA"/>
</dbReference>
<dbReference type="GO" id="GO:0015949">
    <property type="term" value="P:nucleobase-containing small molecule interconversion"/>
    <property type="evidence" value="ECO:0007669"/>
    <property type="project" value="TreeGrafter"/>
</dbReference>
<dbReference type="PANTHER" id="PTHR21299">
    <property type="entry name" value="CYTIDYLATE KINASE/PANTOATE-BETA-ALANINE LIGASE"/>
    <property type="match status" value="1"/>
</dbReference>
<dbReference type="EC" id="2.7.4.25" evidence="8"/>
<comment type="catalytic activity">
    <reaction evidence="7 8">
        <text>CMP + ATP = CDP + ADP</text>
        <dbReference type="Rhea" id="RHEA:11600"/>
        <dbReference type="ChEBI" id="CHEBI:30616"/>
        <dbReference type="ChEBI" id="CHEBI:58069"/>
        <dbReference type="ChEBI" id="CHEBI:60377"/>
        <dbReference type="ChEBI" id="CHEBI:456216"/>
        <dbReference type="EC" id="2.7.4.25"/>
    </reaction>
</comment>
<dbReference type="GO" id="GO:0005524">
    <property type="term" value="F:ATP binding"/>
    <property type="evidence" value="ECO:0007669"/>
    <property type="project" value="UniProtKB-UniRule"/>
</dbReference>
<accession>A0A518K5F2</accession>